<proteinExistence type="predicted"/>
<dbReference type="InterPro" id="IPR001646">
    <property type="entry name" value="5peptide_repeat"/>
</dbReference>
<feature type="repeat" description="WD" evidence="3">
    <location>
        <begin position="1398"/>
        <end position="1432"/>
    </location>
</feature>
<dbReference type="InterPro" id="IPR019775">
    <property type="entry name" value="WD40_repeat_CS"/>
</dbReference>
<dbReference type="InterPro" id="IPR001680">
    <property type="entry name" value="WD40_rpt"/>
</dbReference>
<feature type="repeat" description="WD" evidence="3">
    <location>
        <begin position="943"/>
        <end position="977"/>
    </location>
</feature>
<dbReference type="Gene3D" id="3.40.50.300">
    <property type="entry name" value="P-loop containing nucleotide triphosphate hydrolases"/>
    <property type="match status" value="1"/>
</dbReference>
<feature type="repeat" description="WD" evidence="3">
    <location>
        <begin position="1356"/>
        <end position="1390"/>
    </location>
</feature>
<dbReference type="InterPro" id="IPR020472">
    <property type="entry name" value="WD40_PAC1"/>
</dbReference>
<dbReference type="STRING" id="240292.Ava_2183"/>
<accession>Q3MB33</accession>
<evidence type="ECO:0000256" key="2">
    <source>
        <dbReference type="ARBA" id="ARBA00022737"/>
    </source>
</evidence>
<dbReference type="Gene3D" id="3.40.50.1460">
    <property type="match status" value="1"/>
</dbReference>
<gene>
    <name evidence="5" type="ordered locus">Ava_2183</name>
</gene>
<dbReference type="InterPro" id="IPR050349">
    <property type="entry name" value="WD_LIS1/nudF_dynein_reg"/>
</dbReference>
<evidence type="ECO:0000259" key="4">
    <source>
        <dbReference type="PROSITE" id="PS50837"/>
    </source>
</evidence>
<dbReference type="PROSITE" id="PS50837">
    <property type="entry name" value="NACHT"/>
    <property type="match status" value="1"/>
</dbReference>
<evidence type="ECO:0000313" key="5">
    <source>
        <dbReference type="EMBL" id="ABA21803.1"/>
    </source>
</evidence>
<dbReference type="InterPro" id="IPR029030">
    <property type="entry name" value="Caspase-like_dom_sf"/>
</dbReference>
<dbReference type="GO" id="GO:0004197">
    <property type="term" value="F:cysteine-type endopeptidase activity"/>
    <property type="evidence" value="ECO:0007669"/>
    <property type="project" value="InterPro"/>
</dbReference>
<dbReference type="InterPro" id="IPR007111">
    <property type="entry name" value="NACHT_NTPase"/>
</dbReference>
<feature type="repeat" description="WD" evidence="3">
    <location>
        <begin position="1314"/>
        <end position="1348"/>
    </location>
</feature>
<dbReference type="InterPro" id="IPR027417">
    <property type="entry name" value="P-loop_NTPase"/>
</dbReference>
<feature type="repeat" description="WD" evidence="3">
    <location>
        <begin position="1104"/>
        <end position="1138"/>
    </location>
</feature>
<dbReference type="InterPro" id="IPR011600">
    <property type="entry name" value="Pept_C14_caspase"/>
</dbReference>
<keyword evidence="1 3" id="KW-0853">WD repeat</keyword>
<dbReference type="CDD" id="cd00200">
    <property type="entry name" value="WD40"/>
    <property type="match status" value="3"/>
</dbReference>
<dbReference type="KEGG" id="ava:Ava_2183"/>
<feature type="repeat" description="WD" evidence="3">
    <location>
        <begin position="1440"/>
        <end position="1474"/>
    </location>
</feature>
<dbReference type="SUPFAM" id="SSF141571">
    <property type="entry name" value="Pentapeptide repeat-like"/>
    <property type="match status" value="1"/>
</dbReference>
<dbReference type="eggNOG" id="COG2319">
    <property type="taxonomic scope" value="Bacteria"/>
</dbReference>
<feature type="repeat" description="WD" evidence="3">
    <location>
        <begin position="1230"/>
        <end position="1262"/>
    </location>
</feature>
<dbReference type="PROSITE" id="PS50082">
    <property type="entry name" value="WD_REPEATS_2"/>
    <property type="match status" value="14"/>
</dbReference>
<feature type="repeat" description="WD" evidence="3">
    <location>
        <begin position="1146"/>
        <end position="1180"/>
    </location>
</feature>
<dbReference type="InterPro" id="IPR054557">
    <property type="entry name" value="NA-iREase1_dom"/>
</dbReference>
<dbReference type="PRINTS" id="PR00320">
    <property type="entry name" value="GPROTEINBRPT"/>
</dbReference>
<dbReference type="Pfam" id="PF22722">
    <property type="entry name" value="NA-iREase1"/>
    <property type="match status" value="1"/>
</dbReference>
<organism evidence="5 6">
    <name type="scientific">Trichormus variabilis (strain ATCC 29413 / PCC 7937)</name>
    <name type="common">Anabaena variabilis</name>
    <dbReference type="NCBI Taxonomy" id="240292"/>
    <lineage>
        <taxon>Bacteria</taxon>
        <taxon>Bacillati</taxon>
        <taxon>Cyanobacteriota</taxon>
        <taxon>Cyanophyceae</taxon>
        <taxon>Nostocales</taxon>
        <taxon>Nostocaceae</taxon>
        <taxon>Trichormus</taxon>
    </lineage>
</organism>
<dbReference type="RefSeq" id="WP_011318970.1">
    <property type="nucleotide sequence ID" value="NC_007413.1"/>
</dbReference>
<dbReference type="GeneID" id="58724859"/>
<dbReference type="Pfam" id="PF00805">
    <property type="entry name" value="Pentapeptide"/>
    <property type="match status" value="1"/>
</dbReference>
<evidence type="ECO:0000313" key="6">
    <source>
        <dbReference type="Proteomes" id="UP000002533"/>
    </source>
</evidence>
<feature type="repeat" description="WD" evidence="3">
    <location>
        <begin position="978"/>
        <end position="1012"/>
    </location>
</feature>
<dbReference type="InterPro" id="IPR015943">
    <property type="entry name" value="WD40/YVTN_repeat-like_dom_sf"/>
</dbReference>
<keyword evidence="2" id="KW-0677">Repeat</keyword>
<feature type="repeat" description="WD" evidence="3">
    <location>
        <begin position="1482"/>
        <end position="1523"/>
    </location>
</feature>
<feature type="repeat" description="WD" evidence="3">
    <location>
        <begin position="1188"/>
        <end position="1222"/>
    </location>
</feature>
<dbReference type="SUPFAM" id="SSF52129">
    <property type="entry name" value="Caspase-like"/>
    <property type="match status" value="1"/>
</dbReference>
<dbReference type="PROSITE" id="PS50294">
    <property type="entry name" value="WD_REPEATS_REGION"/>
    <property type="match status" value="13"/>
</dbReference>
<feature type="domain" description="NACHT" evidence="4">
    <location>
        <begin position="445"/>
        <end position="573"/>
    </location>
</feature>
<sequence>MSRDALVVGINKYSFAGLSGLKSPAKDAEAIAKRLSEAGNFHVKRSPQFLDPFEDHAPRVAANQELKLADLEKALEELFYPEGRSIPDTALFYFSGHGLRKEGRIKEGYLATSDTNPDVGNWGLRLKWLRELLQESPVRQQIIWLDCCYSGELLNFTEADPGDRGNTRDRCFIAASREFEPAYENVGGASSLLTSAILRGFDLADVSNQWVTNETLVAFLREELKTAPQKFISNNLGCINIIFRAETTKKQAVQPVTPTANQPNQTAKLAEQLRAWFTALRYDFEQYEINNETYFEWIINVINPVGRKRYNRILVRGITGEAEMKDVAALRQSVNAQRTDIGWLITNRRVSRAAKDEVSKQENQDLFCYTLDELLDRDADFSCYLNWLEDEIKQRGIDRTYVPLACTKEEFDPISKQKMGMSRYAQADGWIDGYVDRWLDDPAKEHLSILGEFGTGKTWFGLHYAWTTLQRYRDAQRRGVERPRLPLVIPLRDYAKAVSVESLFSEFFFRKHEIPLPGYSAFEQLNRMGKVLLIFDGFDEMAARVNRQEMINNFWELAKVVVPGAKVILTCRTEHFPEAKEGRALLSAELQASTINLPLETPRFEVLELEKFDDEQIRQVFGFRAEAETVEQVMNNSTLRDLARRPVMTELIIEALPEIEAGKPVDISRVYLYAVRHKMERDIKAERTFTSLADKLYFLCELSWEMLSQDQMSMNYKEFPDQIRRLFGSVVEEEKDLDHWHYDMMGQTMLIRNAEGDYSPAHRSLLEFFAAYKLVAELGVLAPDFTELAQAQSCLDKTVPARDYTWSEYFQRQCQEDGQLLPIAPIKSFTNASLERLCNYLGTSPLAKALLDLAVPMLDEQVFQQILLRLIQATRGKTQAQVGYIGGNLVKLLIERNPYSLENCDLSNTVIPDVNFANASFRWVNLMGTNLTNSVFAPVLGVVYSVAFSPDGKKLVIGDSKGTIQVWETFSGRVLLFLQGHENGVKSVAFSPDGGRIVSGSNDNTIRLWDVNGQPIGQPFRGHEGGVNSVAFSPDGGRIVSGSNDNTIRLWDVNGQPIGQPFRGHEGGVNSVAFSPDGGRIVSGSNDNTIRLWDVNGQPIGQPFRGHEGGVNSVAFSPDGGRIVSGSYDNTVRLWDVNGQPIGQPFRGHEGGVNSVAFSPDGGRIVSGSNDNTIRLWDMNGQPIGQPFRGHEDMVYSVAFSPDGGRIVSGSYDKTIRLWDMNGQPIGQPFRGHEDMVLSVAFSPDGGRIVSGSYDNTVRLWEANGQSIGQPFRGHENLVNSVAFSPDGGRIVSGSNDNTIRLWDVNGQPIGQPFRGHEGRVYSVAFSPDGGRIVSGSNDNTIRLWDVNGQPIGQPFRGHENLVYSVAFSPDGGRIVSGSWDNTIRLWDVNGQPIGRPFRGHENVVYSVAFSPDGGRIVSGSWDNTIRLWDVNGQSIGQPFRGHEDWVRSVAFSPDGGRIVSGSDDKTLRLWDVNGQPIGQPFRGHEDLVRSVAFSPDGERIVSGSYDETIRIWDAATGDCLRVISYKLCAGLNITGVTGLTSAQRVALKLMGAIDNL</sequence>
<name>Q3MB33_TRIV2</name>
<dbReference type="PROSITE" id="PS00678">
    <property type="entry name" value="WD_REPEATS_1"/>
    <property type="match status" value="12"/>
</dbReference>
<dbReference type="Pfam" id="PF00400">
    <property type="entry name" value="WD40"/>
    <property type="match status" value="14"/>
</dbReference>
<dbReference type="SUPFAM" id="SSF50978">
    <property type="entry name" value="WD40 repeat-like"/>
    <property type="match status" value="3"/>
</dbReference>
<dbReference type="eggNOG" id="COG4249">
    <property type="taxonomic scope" value="Bacteria"/>
</dbReference>
<evidence type="ECO:0000256" key="1">
    <source>
        <dbReference type="ARBA" id="ARBA00022574"/>
    </source>
</evidence>
<dbReference type="HOGENOM" id="CLU_002352_0_1_3"/>
<dbReference type="Pfam" id="PF05729">
    <property type="entry name" value="NACHT"/>
    <property type="match status" value="1"/>
</dbReference>
<dbReference type="Gene3D" id="2.130.10.10">
    <property type="entry name" value="YVTN repeat-like/Quinoprotein amine dehydrogenase"/>
    <property type="match status" value="6"/>
</dbReference>
<protein>
    <submittedName>
        <fullName evidence="5">Peptidase C14, caspase catalytic subunit p20</fullName>
    </submittedName>
</protein>
<feature type="repeat" description="WD" evidence="3">
    <location>
        <begin position="1272"/>
        <end position="1306"/>
    </location>
</feature>
<dbReference type="SUPFAM" id="SSF52540">
    <property type="entry name" value="P-loop containing nucleoside triphosphate hydrolases"/>
    <property type="match status" value="1"/>
</dbReference>
<dbReference type="eggNOG" id="COG5635">
    <property type="taxonomic scope" value="Bacteria"/>
</dbReference>
<reference evidence="6" key="1">
    <citation type="journal article" date="2014" name="Stand. Genomic Sci.">
        <title>Complete genome sequence of Anabaena variabilis ATCC 29413.</title>
        <authorList>
            <person name="Thiel T."/>
            <person name="Pratte B.S."/>
            <person name="Zhong J."/>
            <person name="Goodwin L."/>
            <person name="Copeland A."/>
            <person name="Lucas S."/>
            <person name="Han C."/>
            <person name="Pitluck S."/>
            <person name="Land M.L."/>
            <person name="Kyrpides N.C."/>
            <person name="Woyke T."/>
        </authorList>
    </citation>
    <scope>NUCLEOTIDE SEQUENCE [LARGE SCALE GENOMIC DNA]</scope>
    <source>
        <strain evidence="6">ATCC 29413 / PCC 7937</strain>
    </source>
</reference>
<evidence type="ECO:0000256" key="3">
    <source>
        <dbReference type="PROSITE-ProRule" id="PRU00221"/>
    </source>
</evidence>
<dbReference type="InterPro" id="IPR036322">
    <property type="entry name" value="WD40_repeat_dom_sf"/>
</dbReference>
<dbReference type="Proteomes" id="UP000002533">
    <property type="component" value="Chromosome"/>
</dbReference>
<feature type="repeat" description="WD" evidence="3">
    <location>
        <begin position="1062"/>
        <end position="1096"/>
    </location>
</feature>
<feature type="repeat" description="WD" evidence="3">
    <location>
        <begin position="1020"/>
        <end position="1054"/>
    </location>
</feature>
<dbReference type="PANTHER" id="PTHR44129">
    <property type="entry name" value="WD REPEAT-CONTAINING PROTEIN POP1"/>
    <property type="match status" value="1"/>
</dbReference>
<dbReference type="EMBL" id="CP000117">
    <property type="protein sequence ID" value="ABA21803.1"/>
    <property type="molecule type" value="Genomic_DNA"/>
</dbReference>
<dbReference type="SMART" id="SM00320">
    <property type="entry name" value="WD40"/>
    <property type="match status" value="14"/>
</dbReference>
<dbReference type="Pfam" id="PF00656">
    <property type="entry name" value="Peptidase_C14"/>
    <property type="match status" value="1"/>
</dbReference>
<dbReference type="GO" id="GO:0006508">
    <property type="term" value="P:proteolysis"/>
    <property type="evidence" value="ECO:0007669"/>
    <property type="project" value="InterPro"/>
</dbReference>